<evidence type="ECO:0000313" key="2">
    <source>
        <dbReference type="Proteomes" id="UP001516400"/>
    </source>
</evidence>
<reference evidence="1 2" key="1">
    <citation type="journal article" date="2021" name="BMC Biol.">
        <title>Horizontally acquired antibacterial genes associated with adaptive radiation of ladybird beetles.</title>
        <authorList>
            <person name="Li H.S."/>
            <person name="Tang X.F."/>
            <person name="Huang Y.H."/>
            <person name="Xu Z.Y."/>
            <person name="Chen M.L."/>
            <person name="Du X.Y."/>
            <person name="Qiu B.Y."/>
            <person name="Chen P.T."/>
            <person name="Zhang W."/>
            <person name="Slipinski A."/>
            <person name="Escalona H.E."/>
            <person name="Waterhouse R.M."/>
            <person name="Zwick A."/>
            <person name="Pang H."/>
        </authorList>
    </citation>
    <scope>NUCLEOTIDE SEQUENCE [LARGE SCALE GENOMIC DNA]</scope>
    <source>
        <strain evidence="1">SYSU2018</strain>
    </source>
</reference>
<keyword evidence="2" id="KW-1185">Reference proteome</keyword>
<sequence length="125" mass="15000">ISYTKVNRHEHHNRCFTLFYPWNPLHICFTRGEPPRDNRCFTLFYPGCHEMRYADIHSLPKEIPFSLMEIASDIISETFRHSIWFPLGSSEFYTDYSVEKLRTEYSFRRAEEEVNAFKLNANIVQ</sequence>
<name>A0ABD2NIP3_9CUCU</name>
<comment type="caution">
    <text evidence="1">The sequence shown here is derived from an EMBL/GenBank/DDBJ whole genome shotgun (WGS) entry which is preliminary data.</text>
</comment>
<organism evidence="1 2">
    <name type="scientific">Cryptolaemus montrouzieri</name>
    <dbReference type="NCBI Taxonomy" id="559131"/>
    <lineage>
        <taxon>Eukaryota</taxon>
        <taxon>Metazoa</taxon>
        <taxon>Ecdysozoa</taxon>
        <taxon>Arthropoda</taxon>
        <taxon>Hexapoda</taxon>
        <taxon>Insecta</taxon>
        <taxon>Pterygota</taxon>
        <taxon>Neoptera</taxon>
        <taxon>Endopterygota</taxon>
        <taxon>Coleoptera</taxon>
        <taxon>Polyphaga</taxon>
        <taxon>Cucujiformia</taxon>
        <taxon>Coccinelloidea</taxon>
        <taxon>Coccinellidae</taxon>
        <taxon>Scymninae</taxon>
        <taxon>Scymnini</taxon>
        <taxon>Cryptolaemus</taxon>
    </lineage>
</organism>
<dbReference type="Proteomes" id="UP001516400">
    <property type="component" value="Unassembled WGS sequence"/>
</dbReference>
<feature type="non-terminal residue" evidence="1">
    <location>
        <position position="1"/>
    </location>
</feature>
<dbReference type="AlphaFoldDB" id="A0ABD2NIP3"/>
<protein>
    <submittedName>
        <fullName evidence="1">Uncharacterized protein</fullName>
    </submittedName>
</protein>
<dbReference type="EMBL" id="JABFTP020000103">
    <property type="protein sequence ID" value="KAL3278440.1"/>
    <property type="molecule type" value="Genomic_DNA"/>
</dbReference>
<proteinExistence type="predicted"/>
<feature type="non-terminal residue" evidence="1">
    <location>
        <position position="125"/>
    </location>
</feature>
<evidence type="ECO:0000313" key="1">
    <source>
        <dbReference type="EMBL" id="KAL3278440.1"/>
    </source>
</evidence>
<gene>
    <name evidence="1" type="ORF">HHI36_013761</name>
</gene>
<accession>A0ABD2NIP3</accession>